<comment type="caution">
    <text evidence="1">The sequence shown here is derived from an EMBL/GenBank/DDBJ whole genome shotgun (WGS) entry which is preliminary data.</text>
</comment>
<dbReference type="Proteomes" id="UP001461498">
    <property type="component" value="Unassembled WGS sequence"/>
</dbReference>
<organism evidence="1 2">
    <name type="scientific">Rhynocoris fuscipes</name>
    <dbReference type="NCBI Taxonomy" id="488301"/>
    <lineage>
        <taxon>Eukaryota</taxon>
        <taxon>Metazoa</taxon>
        <taxon>Ecdysozoa</taxon>
        <taxon>Arthropoda</taxon>
        <taxon>Hexapoda</taxon>
        <taxon>Insecta</taxon>
        <taxon>Pterygota</taxon>
        <taxon>Neoptera</taxon>
        <taxon>Paraneoptera</taxon>
        <taxon>Hemiptera</taxon>
        <taxon>Heteroptera</taxon>
        <taxon>Panheteroptera</taxon>
        <taxon>Cimicomorpha</taxon>
        <taxon>Reduviidae</taxon>
        <taxon>Harpactorinae</taxon>
        <taxon>Harpactorini</taxon>
        <taxon>Rhynocoris</taxon>
    </lineage>
</organism>
<keyword evidence="2" id="KW-1185">Reference proteome</keyword>
<proteinExistence type="predicted"/>
<accession>A0AAW1D0Y3</accession>
<evidence type="ECO:0000313" key="1">
    <source>
        <dbReference type="EMBL" id="KAK9502788.1"/>
    </source>
</evidence>
<gene>
    <name evidence="1" type="ORF">O3M35_011494</name>
</gene>
<evidence type="ECO:0000313" key="2">
    <source>
        <dbReference type="Proteomes" id="UP001461498"/>
    </source>
</evidence>
<dbReference type="AlphaFoldDB" id="A0AAW1D0Y3"/>
<dbReference type="EMBL" id="JAPXFL010000008">
    <property type="protein sequence ID" value="KAK9502788.1"/>
    <property type="molecule type" value="Genomic_DNA"/>
</dbReference>
<sequence length="91" mass="9573">MQGVGVLYFTDTPKANSFVFNKEIMTGSEWVNALKLIINYAPLRGVPGVSGSVANAAESQKPPPMSWANVLTICHSSCAAITTLSIGSLTT</sequence>
<protein>
    <submittedName>
        <fullName evidence="1">Uncharacterized protein</fullName>
    </submittedName>
</protein>
<name>A0AAW1D0Y3_9HEMI</name>
<reference evidence="1 2" key="1">
    <citation type="submission" date="2022-12" db="EMBL/GenBank/DDBJ databases">
        <title>Chromosome-level genome assembly of true bugs.</title>
        <authorList>
            <person name="Ma L."/>
            <person name="Li H."/>
        </authorList>
    </citation>
    <scope>NUCLEOTIDE SEQUENCE [LARGE SCALE GENOMIC DNA]</scope>
    <source>
        <strain evidence="1">Lab_2022b</strain>
    </source>
</reference>